<dbReference type="InterPro" id="IPR016040">
    <property type="entry name" value="NAD(P)-bd_dom"/>
</dbReference>
<dbReference type="PANTHER" id="PTHR43355:SF2">
    <property type="entry name" value="FLAVIN REDUCTASE (NADPH)"/>
    <property type="match status" value="1"/>
</dbReference>
<feature type="domain" description="NAD(P)-binding" evidence="1">
    <location>
        <begin position="7"/>
        <end position="196"/>
    </location>
</feature>
<reference evidence="2 3" key="1">
    <citation type="submission" date="2020-01" db="EMBL/GenBank/DDBJ databases">
        <authorList>
            <person name="Sanchez-Estrada R."/>
            <person name="Gonzalez-Y-Merchand J.A."/>
            <person name="Rivera-Gutierrez S."/>
        </authorList>
    </citation>
    <scope>NUCLEOTIDE SEQUENCE [LARGE SCALE GENOMIC DNA]</scope>
    <source>
        <strain evidence="2 3">CST 7247</strain>
    </source>
</reference>
<sequence length="210" mass="22234">MRISIFGGTGPTGILVVEDALADGHDVVAFARTPSKLPQHDRLSVVEGQLDDTEEISAAIMGSDAVVSLLGPSTNSADAAALVTGYRNIVAAMQTHGVRRLVVTGTPSITDDADGRDWKVAAMVKLISIVQPAAYRALVDIGGIVRASGLDWTIVRLPFLSNRPRTTRINARQVGAKGSLRLSRANAAAFILEQVTATTYLRKAPFISDT</sequence>
<evidence type="ECO:0000259" key="1">
    <source>
        <dbReference type="Pfam" id="PF13460"/>
    </source>
</evidence>
<dbReference type="PANTHER" id="PTHR43355">
    <property type="entry name" value="FLAVIN REDUCTASE (NADPH)"/>
    <property type="match status" value="1"/>
</dbReference>
<dbReference type="Pfam" id="PF13460">
    <property type="entry name" value="NAD_binding_10"/>
    <property type="match status" value="1"/>
</dbReference>
<evidence type="ECO:0000313" key="2">
    <source>
        <dbReference type="EMBL" id="NDJ87900.1"/>
    </source>
</evidence>
<dbReference type="RefSeq" id="WP_162111609.1">
    <property type="nucleotide sequence ID" value="NZ_JAACYR010000004.1"/>
</dbReference>
<name>A0A7K3L706_9MYCO</name>
<dbReference type="Proteomes" id="UP000466523">
    <property type="component" value="Unassembled WGS sequence"/>
</dbReference>
<gene>
    <name evidence="2" type="ORF">GWR20_01810</name>
</gene>
<dbReference type="Gene3D" id="3.40.50.720">
    <property type="entry name" value="NAD(P)-binding Rossmann-like Domain"/>
    <property type="match status" value="1"/>
</dbReference>
<dbReference type="AlphaFoldDB" id="A0A7K3L706"/>
<dbReference type="InterPro" id="IPR051606">
    <property type="entry name" value="Polyketide_Oxido-like"/>
</dbReference>
<dbReference type="InterPro" id="IPR036291">
    <property type="entry name" value="NAD(P)-bd_dom_sf"/>
</dbReference>
<accession>A0A7K3L706</accession>
<dbReference type="GO" id="GO:0004074">
    <property type="term" value="F:biliverdin reductase [NAD(P)H] activity"/>
    <property type="evidence" value="ECO:0007669"/>
    <property type="project" value="TreeGrafter"/>
</dbReference>
<protein>
    <submittedName>
        <fullName evidence="2">NAD(P)H-binding protein</fullName>
    </submittedName>
</protein>
<dbReference type="EMBL" id="JAACYR010000004">
    <property type="protein sequence ID" value="NDJ87900.1"/>
    <property type="molecule type" value="Genomic_DNA"/>
</dbReference>
<comment type="caution">
    <text evidence="2">The sequence shown here is derived from an EMBL/GenBank/DDBJ whole genome shotgun (WGS) entry which is preliminary data.</text>
</comment>
<organism evidence="2 3">
    <name type="scientific">Mycolicibacter kumamotonensis</name>
    <dbReference type="NCBI Taxonomy" id="354243"/>
    <lineage>
        <taxon>Bacteria</taxon>
        <taxon>Bacillati</taxon>
        <taxon>Actinomycetota</taxon>
        <taxon>Actinomycetes</taxon>
        <taxon>Mycobacteriales</taxon>
        <taxon>Mycobacteriaceae</taxon>
        <taxon>Mycolicibacter</taxon>
    </lineage>
</organism>
<dbReference type="GO" id="GO:0042602">
    <property type="term" value="F:riboflavin reductase (NADPH) activity"/>
    <property type="evidence" value="ECO:0007669"/>
    <property type="project" value="TreeGrafter"/>
</dbReference>
<proteinExistence type="predicted"/>
<evidence type="ECO:0000313" key="3">
    <source>
        <dbReference type="Proteomes" id="UP000466523"/>
    </source>
</evidence>
<dbReference type="SUPFAM" id="SSF51735">
    <property type="entry name" value="NAD(P)-binding Rossmann-fold domains"/>
    <property type="match status" value="1"/>
</dbReference>